<organism evidence="3 4">
    <name type="scientific">Pseudomonas lactis</name>
    <dbReference type="NCBI Taxonomy" id="1615674"/>
    <lineage>
        <taxon>Bacteria</taxon>
        <taxon>Pseudomonadati</taxon>
        <taxon>Pseudomonadota</taxon>
        <taxon>Gammaproteobacteria</taxon>
        <taxon>Pseudomonadales</taxon>
        <taxon>Pseudomonadaceae</taxon>
        <taxon>Pseudomonas</taxon>
    </lineage>
</organism>
<evidence type="ECO:0000313" key="4">
    <source>
        <dbReference type="Proteomes" id="UP000003213"/>
    </source>
</evidence>
<dbReference type="InterPro" id="IPR014914">
    <property type="entry name" value="RES_dom"/>
</dbReference>
<gene>
    <name evidence="3" type="ORF">PflSS101_4647</name>
</gene>
<dbReference type="HOGENOM" id="CLU_042379_0_0_6"/>
<reference evidence="3 4" key="1">
    <citation type="journal article" date="2012" name="PLoS Genet.">
        <title>Comparative Genomics of Plant-Associated Pseudomonas spp.: Insights into Diversity and Inheritance of Traits Involved in Multitrophic Interactions.</title>
        <authorList>
            <person name="Loper J.E."/>
            <person name="Hassan K.A."/>
            <person name="Mavrodi D.V."/>
            <person name="Davis E.W.II."/>
            <person name="Lim C.K."/>
            <person name="Shaffer B.T."/>
            <person name="Elbourne L.D."/>
            <person name="Stockwell V.O."/>
            <person name="Hartney S.L."/>
            <person name="Breakwell K."/>
            <person name="Henkels M.D."/>
            <person name="Tetu S.G."/>
            <person name="Rangel L.I."/>
            <person name="Kidarsa T.A."/>
            <person name="Wilson N.L."/>
            <person name="van de Mortel J.E."/>
            <person name="Song C."/>
            <person name="Blumhagen R."/>
            <person name="Radune D."/>
            <person name="Hostetler J.B."/>
            <person name="Brinkac L.M."/>
            <person name="Durkin A.S."/>
            <person name="Kluepfel D.A."/>
            <person name="Wechter W.P."/>
            <person name="Anderson A.J."/>
            <person name="Kim Y.C."/>
            <person name="Pierson L.S.III."/>
            <person name="Pierson E.A."/>
            <person name="Lindow S.E."/>
            <person name="Kobayashi D.Y."/>
            <person name="Raaijmakers J.M."/>
            <person name="Weller D.M."/>
            <person name="Thomashow L.S."/>
            <person name="Allen A.E."/>
            <person name="Paulsen I.T."/>
        </authorList>
    </citation>
    <scope>NUCLEOTIDE SEQUENCE [LARGE SCALE GENOMIC DNA]</scope>
    <source>
        <strain evidence="3 4">SS101</strain>
    </source>
</reference>
<evidence type="ECO:0000256" key="1">
    <source>
        <dbReference type="SAM" id="MobiDB-lite"/>
    </source>
</evidence>
<sequence>MSWSALTCESILAQVVQDVGIARVPIFLSHGHAGPAKLSSLRVCSAANPPRNEEVSVTKFVCLDCVTDEYLQELLAGNSPGTCSYCDQEAPVIELDELAELCKEAISGGFQVVEQSMAVIHHGYDPVGDPLPSVLDKILGAQEAIIYDLSCEVLDVWDDGNEGDPHFIEETFASSSMQSQWHRMECSLREEARLINPIASTVLEGVFGSVHFRSPGGSCAIRTIGPGCPLTALQRARVFSSEEDVAEALSHPELYLGPPPPGVAASGRMNARGVSVFYGATHEEIAIAEVRPPVGSFVVTATFEIIRPLRLLVLDNLSLLQPDIGLSYFDPVRMEEAQRCAFLKELQGRLLIPVMPELADQGYLITQAIADFLSTHREIAVDGISFPSMQFSTDESHDPGHNVILFNKACGVLRVERKYATRSVDLYEWEEDGKWFRPQIWSGEKPAHHSRRRDDVRDTEDRPPSPRVSLELDRDRIHVHHVQGVKFAVVSYEVNQEREG</sequence>
<feature type="compositionally biased region" description="Basic and acidic residues" evidence="1">
    <location>
        <begin position="452"/>
        <end position="468"/>
    </location>
</feature>
<evidence type="ECO:0000313" key="3">
    <source>
        <dbReference type="EMBL" id="EIK61794.1"/>
    </source>
</evidence>
<proteinExistence type="predicted"/>
<feature type="region of interest" description="Disordered" evidence="1">
    <location>
        <begin position="447"/>
        <end position="468"/>
    </location>
</feature>
<dbReference type="EMBL" id="AHPN01000001">
    <property type="protein sequence ID" value="EIK61794.1"/>
    <property type="molecule type" value="Genomic_DNA"/>
</dbReference>
<dbReference type="SMART" id="SM00953">
    <property type="entry name" value="RES"/>
    <property type="match status" value="1"/>
</dbReference>
<dbReference type="PATRIC" id="fig|1038924.3.peg.4476"/>
<protein>
    <submittedName>
        <fullName evidence="3">RES domain protein</fullName>
    </submittedName>
</protein>
<dbReference type="AlphaFoldDB" id="I4KAQ4"/>
<dbReference type="Proteomes" id="UP000003213">
    <property type="component" value="Chromosome"/>
</dbReference>
<accession>I4KAQ4</accession>
<comment type="caution">
    <text evidence="3">The sequence shown here is derived from an EMBL/GenBank/DDBJ whole genome shotgun (WGS) entry which is preliminary data.</text>
</comment>
<evidence type="ECO:0000259" key="2">
    <source>
        <dbReference type="SMART" id="SM00953"/>
    </source>
</evidence>
<dbReference type="Pfam" id="PF08808">
    <property type="entry name" value="RES"/>
    <property type="match status" value="1"/>
</dbReference>
<feature type="domain" description="RES" evidence="2">
    <location>
        <begin position="252"/>
        <end position="417"/>
    </location>
</feature>
<name>I4KAQ4_9PSED</name>